<evidence type="ECO:0000256" key="1">
    <source>
        <dbReference type="ARBA" id="ARBA00004273"/>
    </source>
</evidence>
<evidence type="ECO:0000313" key="12">
    <source>
        <dbReference type="Proteomes" id="UP000789342"/>
    </source>
</evidence>
<comment type="subcellular location">
    <subcellularLocation>
        <location evidence="1">Mitochondrion inner membrane</location>
    </subcellularLocation>
    <subcellularLocation>
        <location evidence="2">Mitochondrion intermembrane space</location>
    </subcellularLocation>
</comment>
<dbReference type="GO" id="GO:1990246">
    <property type="term" value="C:uniplex complex"/>
    <property type="evidence" value="ECO:0007669"/>
    <property type="project" value="TreeGrafter"/>
</dbReference>
<evidence type="ECO:0000256" key="7">
    <source>
        <dbReference type="ARBA" id="ARBA00023128"/>
    </source>
</evidence>
<evidence type="ECO:0000313" key="11">
    <source>
        <dbReference type="EMBL" id="CAG8720301.1"/>
    </source>
</evidence>
<keyword evidence="3" id="KW-0479">Metal-binding</keyword>
<gene>
    <name evidence="11" type="ORF">AMORRO_LOCUS13299</name>
</gene>
<dbReference type="Pfam" id="PF13499">
    <property type="entry name" value="EF-hand_7"/>
    <property type="match status" value="1"/>
</dbReference>
<dbReference type="PROSITE" id="PS50222">
    <property type="entry name" value="EF_HAND_2"/>
    <property type="match status" value="2"/>
</dbReference>
<keyword evidence="6" id="KW-0809">Transit peptide</keyword>
<evidence type="ECO:0000256" key="3">
    <source>
        <dbReference type="ARBA" id="ARBA00022723"/>
    </source>
</evidence>
<keyword evidence="8" id="KW-0472">Membrane</keyword>
<organism evidence="11 12">
    <name type="scientific">Acaulospora morrowiae</name>
    <dbReference type="NCBI Taxonomy" id="94023"/>
    <lineage>
        <taxon>Eukaryota</taxon>
        <taxon>Fungi</taxon>
        <taxon>Fungi incertae sedis</taxon>
        <taxon>Mucoromycota</taxon>
        <taxon>Glomeromycotina</taxon>
        <taxon>Glomeromycetes</taxon>
        <taxon>Diversisporales</taxon>
        <taxon>Acaulosporaceae</taxon>
        <taxon>Acaulospora</taxon>
    </lineage>
</organism>
<evidence type="ECO:0000256" key="5">
    <source>
        <dbReference type="ARBA" id="ARBA00022792"/>
    </source>
</evidence>
<dbReference type="InterPro" id="IPR039800">
    <property type="entry name" value="MICU1/2/3"/>
</dbReference>
<comment type="similarity">
    <text evidence="9">Belongs to the MICU1 family. MICU1 subfamily.</text>
</comment>
<evidence type="ECO:0000256" key="9">
    <source>
        <dbReference type="ARBA" id="ARBA00038333"/>
    </source>
</evidence>
<dbReference type="OrthoDB" id="2383636at2759"/>
<keyword evidence="5" id="KW-0999">Mitochondrion inner membrane</keyword>
<dbReference type="GO" id="GO:0036444">
    <property type="term" value="P:calcium import into the mitochondrion"/>
    <property type="evidence" value="ECO:0007669"/>
    <property type="project" value="TreeGrafter"/>
</dbReference>
<sequence length="267" mass="30522">MSQQSSLQSLEQNESPVPSASSAFERYGFTSAENLFVRQRKVFERHASIEVGGQKYMNQDDFISAIAPGEDWKKIKREQFGILFKVADNNKKGLISLQDFVVFENLLSKPDAEYEIAFRLFDVDGTGKITLDQFKEILSSNIAPESVPFDFDCEWLKLFVGRNSGKKQELTYEEFTQLLKGLQGERLRQEFKYYDKDGVGHITPDNFKKLILSVARHKLSDYVIEHLPTLCNVSAGNKISYAQVAAFHNVIRQMDMVERIVLKAISE</sequence>
<dbReference type="SMART" id="SM00054">
    <property type="entry name" value="EFh"/>
    <property type="match status" value="3"/>
</dbReference>
<protein>
    <submittedName>
        <fullName evidence="11">8838_t:CDS:1</fullName>
    </submittedName>
</protein>
<proteinExistence type="inferred from homology"/>
<dbReference type="GO" id="GO:0005509">
    <property type="term" value="F:calcium ion binding"/>
    <property type="evidence" value="ECO:0007669"/>
    <property type="project" value="InterPro"/>
</dbReference>
<dbReference type="InterPro" id="IPR002048">
    <property type="entry name" value="EF_hand_dom"/>
</dbReference>
<evidence type="ECO:0000259" key="10">
    <source>
        <dbReference type="PROSITE" id="PS50222"/>
    </source>
</evidence>
<dbReference type="AlphaFoldDB" id="A0A9N9I4Q6"/>
<feature type="domain" description="EF-hand" evidence="10">
    <location>
        <begin position="109"/>
        <end position="144"/>
    </location>
</feature>
<accession>A0A9N9I4Q6</accession>
<name>A0A9N9I4Q6_9GLOM</name>
<dbReference type="EMBL" id="CAJVPV010022235">
    <property type="protein sequence ID" value="CAG8720301.1"/>
    <property type="molecule type" value="Genomic_DNA"/>
</dbReference>
<dbReference type="PANTHER" id="PTHR12294">
    <property type="entry name" value="EF HAND DOMAIN FAMILY A1,A2-RELATED"/>
    <property type="match status" value="1"/>
</dbReference>
<keyword evidence="7" id="KW-0496">Mitochondrion</keyword>
<dbReference type="PANTHER" id="PTHR12294:SF1">
    <property type="entry name" value="CALCIUM UPTAKE PROTEIN 1, MITOCHONDRIAL"/>
    <property type="match status" value="1"/>
</dbReference>
<keyword evidence="4" id="KW-0677">Repeat</keyword>
<keyword evidence="12" id="KW-1185">Reference proteome</keyword>
<evidence type="ECO:0000256" key="8">
    <source>
        <dbReference type="ARBA" id="ARBA00023136"/>
    </source>
</evidence>
<dbReference type="GO" id="GO:0005758">
    <property type="term" value="C:mitochondrial intermembrane space"/>
    <property type="evidence" value="ECO:0007669"/>
    <property type="project" value="UniProtKB-SubCell"/>
</dbReference>
<comment type="caution">
    <text evidence="11">The sequence shown here is derived from an EMBL/GenBank/DDBJ whole genome shotgun (WGS) entry which is preliminary data.</text>
</comment>
<feature type="non-terminal residue" evidence="11">
    <location>
        <position position="267"/>
    </location>
</feature>
<dbReference type="Proteomes" id="UP000789342">
    <property type="component" value="Unassembled WGS sequence"/>
</dbReference>
<dbReference type="SUPFAM" id="SSF47473">
    <property type="entry name" value="EF-hand"/>
    <property type="match status" value="1"/>
</dbReference>
<dbReference type="InterPro" id="IPR011992">
    <property type="entry name" value="EF-hand-dom_pair"/>
</dbReference>
<feature type="domain" description="EF-hand" evidence="10">
    <location>
        <begin position="182"/>
        <end position="217"/>
    </location>
</feature>
<evidence type="ECO:0000256" key="6">
    <source>
        <dbReference type="ARBA" id="ARBA00022946"/>
    </source>
</evidence>
<reference evidence="11" key="1">
    <citation type="submission" date="2021-06" db="EMBL/GenBank/DDBJ databases">
        <authorList>
            <person name="Kallberg Y."/>
            <person name="Tangrot J."/>
            <person name="Rosling A."/>
        </authorList>
    </citation>
    <scope>NUCLEOTIDE SEQUENCE</scope>
    <source>
        <strain evidence="11">CL551</strain>
    </source>
</reference>
<dbReference type="Gene3D" id="1.10.238.10">
    <property type="entry name" value="EF-hand"/>
    <property type="match status" value="2"/>
</dbReference>
<evidence type="ECO:0000256" key="2">
    <source>
        <dbReference type="ARBA" id="ARBA00004569"/>
    </source>
</evidence>
<dbReference type="GO" id="GO:0051560">
    <property type="term" value="P:mitochondrial calcium ion homeostasis"/>
    <property type="evidence" value="ECO:0007669"/>
    <property type="project" value="TreeGrafter"/>
</dbReference>
<evidence type="ECO:0000256" key="4">
    <source>
        <dbReference type="ARBA" id="ARBA00022737"/>
    </source>
</evidence>